<name>A0ACC0BXR5_CATRO</name>
<dbReference type="EMBL" id="CM044702">
    <property type="protein sequence ID" value="KAI5677412.1"/>
    <property type="molecule type" value="Genomic_DNA"/>
</dbReference>
<gene>
    <name evidence="1" type="ORF">M9H77_08362</name>
</gene>
<keyword evidence="2" id="KW-1185">Reference proteome</keyword>
<organism evidence="1 2">
    <name type="scientific">Catharanthus roseus</name>
    <name type="common">Madagascar periwinkle</name>
    <name type="synonym">Vinca rosea</name>
    <dbReference type="NCBI Taxonomy" id="4058"/>
    <lineage>
        <taxon>Eukaryota</taxon>
        <taxon>Viridiplantae</taxon>
        <taxon>Streptophyta</taxon>
        <taxon>Embryophyta</taxon>
        <taxon>Tracheophyta</taxon>
        <taxon>Spermatophyta</taxon>
        <taxon>Magnoliopsida</taxon>
        <taxon>eudicotyledons</taxon>
        <taxon>Gunneridae</taxon>
        <taxon>Pentapetalae</taxon>
        <taxon>asterids</taxon>
        <taxon>lamiids</taxon>
        <taxon>Gentianales</taxon>
        <taxon>Apocynaceae</taxon>
        <taxon>Rauvolfioideae</taxon>
        <taxon>Vinceae</taxon>
        <taxon>Catharanthinae</taxon>
        <taxon>Catharanthus</taxon>
    </lineage>
</organism>
<sequence>MPRSIDFFFSFSEQSPERLNANQIGSLILSSSSPSPKTGFLAGGAFSTAADAIGFLPLSELWAKVAGIFVEFSLSLRPFPPIDLWIRGVSIGFICLSWSPSAETAKNLPFYSADHGAQPPSYPPSRNDFQWAAD</sequence>
<dbReference type="Proteomes" id="UP001060085">
    <property type="component" value="Linkage Group LG02"/>
</dbReference>
<evidence type="ECO:0000313" key="1">
    <source>
        <dbReference type="EMBL" id="KAI5677412.1"/>
    </source>
</evidence>
<reference evidence="2" key="1">
    <citation type="journal article" date="2023" name="Nat. Plants">
        <title>Single-cell RNA sequencing provides a high-resolution roadmap for understanding the multicellular compartmentation of specialized metabolism.</title>
        <authorList>
            <person name="Sun S."/>
            <person name="Shen X."/>
            <person name="Li Y."/>
            <person name="Li Y."/>
            <person name="Wang S."/>
            <person name="Li R."/>
            <person name="Zhang H."/>
            <person name="Shen G."/>
            <person name="Guo B."/>
            <person name="Wei J."/>
            <person name="Xu J."/>
            <person name="St-Pierre B."/>
            <person name="Chen S."/>
            <person name="Sun C."/>
        </authorList>
    </citation>
    <scope>NUCLEOTIDE SEQUENCE [LARGE SCALE GENOMIC DNA]</scope>
</reference>
<proteinExistence type="predicted"/>
<evidence type="ECO:0000313" key="2">
    <source>
        <dbReference type="Proteomes" id="UP001060085"/>
    </source>
</evidence>
<protein>
    <submittedName>
        <fullName evidence="1">Uncharacterized protein</fullName>
    </submittedName>
</protein>
<accession>A0ACC0BXR5</accession>
<comment type="caution">
    <text evidence="1">The sequence shown here is derived from an EMBL/GenBank/DDBJ whole genome shotgun (WGS) entry which is preliminary data.</text>
</comment>